<name>U7V3G6_9MICC</name>
<organism evidence="2 3">
    <name type="scientific">Rothia aeria F0184</name>
    <dbReference type="NCBI Taxonomy" id="888019"/>
    <lineage>
        <taxon>Bacteria</taxon>
        <taxon>Bacillati</taxon>
        <taxon>Actinomycetota</taxon>
        <taxon>Actinomycetes</taxon>
        <taxon>Micrococcales</taxon>
        <taxon>Micrococcaceae</taxon>
        <taxon>Rothia</taxon>
    </lineage>
</organism>
<evidence type="ECO:0000313" key="2">
    <source>
        <dbReference type="EMBL" id="ERT66237.1"/>
    </source>
</evidence>
<reference evidence="2 3" key="1">
    <citation type="submission" date="2013-08" db="EMBL/GenBank/DDBJ databases">
        <authorList>
            <person name="Weinstock G."/>
            <person name="Sodergren E."/>
            <person name="Wylie T."/>
            <person name="Fulton L."/>
            <person name="Fulton R."/>
            <person name="Fronick C."/>
            <person name="O'Laughlin M."/>
            <person name="Godfrey J."/>
            <person name="Miner T."/>
            <person name="Herter B."/>
            <person name="Appelbaum E."/>
            <person name="Cordes M."/>
            <person name="Lek S."/>
            <person name="Wollam A."/>
            <person name="Pepin K.H."/>
            <person name="Palsikar V.B."/>
            <person name="Mitreva M."/>
            <person name="Wilson R.K."/>
        </authorList>
    </citation>
    <scope>NUCLEOTIDE SEQUENCE [LARGE SCALE GENOMIC DNA]</scope>
    <source>
        <strain evidence="2 3">F0184</strain>
    </source>
</reference>
<comment type="caution">
    <text evidence="2">The sequence shown here is derived from an EMBL/GenBank/DDBJ whole genome shotgun (WGS) entry which is preliminary data.</text>
</comment>
<sequence length="63" mass="6252">MLRDSAAGFSGFWVVGWAAVMVPVGAAALGSLVAELTRSGARGDRSLLVWIPAAPGAAGAAKL</sequence>
<dbReference type="EMBL" id="AXZG01000037">
    <property type="protein sequence ID" value="ERT66237.1"/>
    <property type="molecule type" value="Genomic_DNA"/>
</dbReference>
<keyword evidence="1" id="KW-0472">Membrane</keyword>
<proteinExistence type="predicted"/>
<accession>U7V3G6</accession>
<feature type="transmembrane region" description="Helical" evidence="1">
    <location>
        <begin position="12"/>
        <end position="34"/>
    </location>
</feature>
<evidence type="ECO:0000313" key="3">
    <source>
        <dbReference type="Proteomes" id="UP000017174"/>
    </source>
</evidence>
<evidence type="ECO:0000256" key="1">
    <source>
        <dbReference type="SAM" id="Phobius"/>
    </source>
</evidence>
<protein>
    <submittedName>
        <fullName evidence="2">Uncharacterized protein</fullName>
    </submittedName>
</protein>
<dbReference type="HOGENOM" id="CLU_2883141_0_0_11"/>
<keyword evidence="1" id="KW-1133">Transmembrane helix</keyword>
<gene>
    <name evidence="2" type="ORF">HMPREF0742_01280</name>
</gene>
<keyword evidence="1" id="KW-0812">Transmembrane</keyword>
<dbReference type="AlphaFoldDB" id="U7V3G6"/>
<dbReference type="Proteomes" id="UP000017174">
    <property type="component" value="Unassembled WGS sequence"/>
</dbReference>